<accession>A0A9D1XQV5</accession>
<evidence type="ECO:0000256" key="1">
    <source>
        <dbReference type="SAM" id="MobiDB-lite"/>
    </source>
</evidence>
<dbReference type="Proteomes" id="UP000886724">
    <property type="component" value="Unassembled WGS sequence"/>
</dbReference>
<feature type="region of interest" description="Disordered" evidence="1">
    <location>
        <begin position="182"/>
        <end position="236"/>
    </location>
</feature>
<keyword evidence="2" id="KW-0472">Membrane</keyword>
<evidence type="ECO:0000256" key="2">
    <source>
        <dbReference type="SAM" id="Phobius"/>
    </source>
</evidence>
<evidence type="ECO:0000313" key="3">
    <source>
        <dbReference type="EMBL" id="HIX82325.1"/>
    </source>
</evidence>
<reference evidence="3" key="1">
    <citation type="journal article" date="2021" name="PeerJ">
        <title>Extensive microbial diversity within the chicken gut microbiome revealed by metagenomics and culture.</title>
        <authorList>
            <person name="Gilroy R."/>
            <person name="Ravi A."/>
            <person name="Getino M."/>
            <person name="Pursley I."/>
            <person name="Horton D.L."/>
            <person name="Alikhan N.F."/>
            <person name="Baker D."/>
            <person name="Gharbi K."/>
            <person name="Hall N."/>
            <person name="Watson M."/>
            <person name="Adriaenssens E.M."/>
            <person name="Foster-Nyarko E."/>
            <person name="Jarju S."/>
            <person name="Secka A."/>
            <person name="Antonio M."/>
            <person name="Oren A."/>
            <person name="Chaudhuri R.R."/>
            <person name="La Ragione R."/>
            <person name="Hildebrand F."/>
            <person name="Pallen M.J."/>
        </authorList>
    </citation>
    <scope>NUCLEOTIDE SEQUENCE</scope>
    <source>
        <strain evidence="3">ChiGjej1B1-14440</strain>
    </source>
</reference>
<proteinExistence type="predicted"/>
<keyword evidence="2" id="KW-0812">Transmembrane</keyword>
<feature type="transmembrane region" description="Helical" evidence="2">
    <location>
        <begin position="20"/>
        <end position="40"/>
    </location>
</feature>
<keyword evidence="2" id="KW-1133">Transmembrane helix</keyword>
<name>A0A9D1XQV5_9FIRM</name>
<dbReference type="AlphaFoldDB" id="A0A9D1XQV5"/>
<reference evidence="3" key="2">
    <citation type="submission" date="2021-04" db="EMBL/GenBank/DDBJ databases">
        <authorList>
            <person name="Gilroy R."/>
        </authorList>
    </citation>
    <scope>NUCLEOTIDE SEQUENCE</scope>
    <source>
        <strain evidence="3">ChiGjej1B1-14440</strain>
    </source>
</reference>
<protein>
    <submittedName>
        <fullName evidence="3">Uncharacterized protein</fullName>
    </submittedName>
</protein>
<evidence type="ECO:0000313" key="4">
    <source>
        <dbReference type="Proteomes" id="UP000886724"/>
    </source>
</evidence>
<feature type="compositionally biased region" description="Low complexity" evidence="1">
    <location>
        <begin position="220"/>
        <end position="232"/>
    </location>
</feature>
<gene>
    <name evidence="3" type="ORF">H9980_10205</name>
</gene>
<comment type="caution">
    <text evidence="3">The sequence shown here is derived from an EMBL/GenBank/DDBJ whole genome shotgun (WGS) entry which is preliminary data.</text>
</comment>
<dbReference type="EMBL" id="DXET01000227">
    <property type="protein sequence ID" value="HIX82325.1"/>
    <property type="molecule type" value="Genomic_DNA"/>
</dbReference>
<organism evidence="3 4">
    <name type="scientific">Candidatus Erysipelatoclostridium merdavium</name>
    <dbReference type="NCBI Taxonomy" id="2838566"/>
    <lineage>
        <taxon>Bacteria</taxon>
        <taxon>Bacillati</taxon>
        <taxon>Bacillota</taxon>
        <taxon>Erysipelotrichia</taxon>
        <taxon>Erysipelotrichales</taxon>
        <taxon>Erysipelotrichales incertae sedis</taxon>
    </lineage>
</organism>
<sequence length="316" mass="35575">MAIKKKLKKFFWSTKKQQIVTSVFLGFITIAVIGGCLYTFKTDKPVYQKQEDKIYNNIKKTHDESDLKGLVTGISDRYIVQNATGINYFYNIQCNSEIIKYINVDDSKVDLATPGSYQIKYTIGAKTKKLAEYLKESSTANEDEVEEIVVNKKINVITLEEAITLADAGNFVYSDNNQLVSKSDGTVTDVNEETIENATSLESLEDDETENERSTNQRPSNSNDQQSDNNSNTHHHSWQEITEIRHVEATGHYEEVEVAICNECGYENGHSENCSQNAGYTINIRPIWVQDSEAYDEVVVVGYRCSGCGAVSDITY</sequence>